<dbReference type="PANTHER" id="PTHR43744:SF9">
    <property type="entry name" value="POLYGALACTURONAN_RHAMNOGALACTURONAN TRANSPORT SYSTEM PERMEASE PROTEIN YTCP"/>
    <property type="match status" value="1"/>
</dbReference>
<dbReference type="Pfam" id="PF00528">
    <property type="entry name" value="BPD_transp_1"/>
    <property type="match status" value="1"/>
</dbReference>
<dbReference type="CDD" id="cd06261">
    <property type="entry name" value="TM_PBP2"/>
    <property type="match status" value="1"/>
</dbReference>
<evidence type="ECO:0000256" key="1">
    <source>
        <dbReference type="ARBA" id="ARBA00004651"/>
    </source>
</evidence>
<dbReference type="InterPro" id="IPR000515">
    <property type="entry name" value="MetI-like"/>
</dbReference>
<dbReference type="PROSITE" id="PS50928">
    <property type="entry name" value="ABC_TM1"/>
    <property type="match status" value="1"/>
</dbReference>
<feature type="transmembrane region" description="Helical" evidence="7">
    <location>
        <begin position="103"/>
        <end position="122"/>
    </location>
</feature>
<feature type="transmembrane region" description="Helical" evidence="7">
    <location>
        <begin position="206"/>
        <end position="230"/>
    </location>
</feature>
<keyword evidence="10" id="KW-1185">Reference proteome</keyword>
<comment type="caution">
    <text evidence="9">The sequence shown here is derived from an EMBL/GenBank/DDBJ whole genome shotgun (WGS) entry which is preliminary data.</text>
</comment>
<keyword evidence="4 7" id="KW-0812">Transmembrane</keyword>
<keyword evidence="2 7" id="KW-0813">Transport</keyword>
<accession>A0ABS6WHV4</accession>
<comment type="subcellular location">
    <subcellularLocation>
        <location evidence="1 7">Cell membrane</location>
        <topology evidence="1 7">Multi-pass membrane protein</topology>
    </subcellularLocation>
</comment>
<feature type="transmembrane region" description="Helical" evidence="7">
    <location>
        <begin position="34"/>
        <end position="59"/>
    </location>
</feature>
<evidence type="ECO:0000256" key="7">
    <source>
        <dbReference type="RuleBase" id="RU363032"/>
    </source>
</evidence>
<organism evidence="9 10">
    <name type="scientific">Bifidobacterium miconis</name>
    <dbReference type="NCBI Taxonomy" id="2834435"/>
    <lineage>
        <taxon>Bacteria</taxon>
        <taxon>Bacillati</taxon>
        <taxon>Actinomycetota</taxon>
        <taxon>Actinomycetes</taxon>
        <taxon>Bifidobacteriales</taxon>
        <taxon>Bifidobacteriaceae</taxon>
        <taxon>Bifidobacterium</taxon>
    </lineage>
</organism>
<proteinExistence type="inferred from homology"/>
<evidence type="ECO:0000256" key="3">
    <source>
        <dbReference type="ARBA" id="ARBA00022475"/>
    </source>
</evidence>
<keyword evidence="5 7" id="KW-1133">Transmembrane helix</keyword>
<comment type="similarity">
    <text evidence="7">Belongs to the binding-protein-dependent transport system permease family.</text>
</comment>
<feature type="transmembrane region" description="Helical" evidence="7">
    <location>
        <begin position="134"/>
        <end position="153"/>
    </location>
</feature>
<reference evidence="9 10" key="1">
    <citation type="submission" date="2021-05" db="EMBL/GenBank/DDBJ databases">
        <title>Phylogenetic classification of ten novel species belonging to the genus Bifidobacterium comprising B. colchicus sp. nov., B. abeli sp. nov., B. bicoloris sp. nov., B. guerezis sp. nov., B. rosaliae sp. nov., B. santillanensis sp. nov., B. argentati sp. nov., B. amazzoni sp. nov., B. pluviali sp. nov., and B. pinnaculum sp. nov.</title>
        <authorList>
            <person name="Lugli G.A."/>
            <person name="Ruiz Garcia L."/>
            <person name="Margolles A."/>
            <person name="Ventura M."/>
        </authorList>
    </citation>
    <scope>NUCLEOTIDE SEQUENCE [LARGE SCALE GENOMIC DNA]</scope>
    <source>
        <strain evidence="9 10">82T10</strain>
    </source>
</reference>
<sequence length="319" mass="35451">MSQTKLQPAAKVAKTQAMPLPHRRRGIYKTPGDWAVDIVIAALITAIVLMVLYPLWFLLIASVSNQNLVNTGKVVWWPKGWSTYGYEQIFKDSRIWTGYANTILYTVAGTALNLVVTLPAAFALSRRELKGRRIVMFFFTVTMFVSGGLIPTYLLYESLGLLDNWLVFVIPSAVNVYNLIIARSFFETSIPEELHDAAQIDGLSYFGYFIKIVVPLSSAIIAVIGLYYMVAHWNDFFTGLVYIQTTSKQPLQLVLRDILLSNQAMSGGNGSVDGAGYGQEFADSIKYGVIIVSTLPLLIVYPFIQKYFNKGVMIGAVKG</sequence>
<evidence type="ECO:0000313" key="10">
    <source>
        <dbReference type="Proteomes" id="UP000700815"/>
    </source>
</evidence>
<evidence type="ECO:0000256" key="2">
    <source>
        <dbReference type="ARBA" id="ARBA00022448"/>
    </source>
</evidence>
<evidence type="ECO:0000256" key="6">
    <source>
        <dbReference type="ARBA" id="ARBA00023136"/>
    </source>
</evidence>
<protein>
    <submittedName>
        <fullName evidence="9">Carbohydrate ABC transporter permease</fullName>
    </submittedName>
</protein>
<evidence type="ECO:0000313" key="9">
    <source>
        <dbReference type="EMBL" id="MBW3093154.1"/>
    </source>
</evidence>
<gene>
    <name evidence="9" type="ORF">KIH79_09530</name>
</gene>
<evidence type="ECO:0000259" key="8">
    <source>
        <dbReference type="PROSITE" id="PS50928"/>
    </source>
</evidence>
<dbReference type="Proteomes" id="UP000700815">
    <property type="component" value="Unassembled WGS sequence"/>
</dbReference>
<dbReference type="EMBL" id="JAHBBH010000029">
    <property type="protein sequence ID" value="MBW3093154.1"/>
    <property type="molecule type" value="Genomic_DNA"/>
</dbReference>
<evidence type="ECO:0000256" key="5">
    <source>
        <dbReference type="ARBA" id="ARBA00022989"/>
    </source>
</evidence>
<dbReference type="PANTHER" id="PTHR43744">
    <property type="entry name" value="ABC TRANSPORTER PERMEASE PROTEIN MG189-RELATED-RELATED"/>
    <property type="match status" value="1"/>
</dbReference>
<keyword evidence="6 7" id="KW-0472">Membrane</keyword>
<feature type="domain" description="ABC transmembrane type-1" evidence="8">
    <location>
        <begin position="99"/>
        <end position="298"/>
    </location>
</feature>
<feature type="transmembrane region" description="Helical" evidence="7">
    <location>
        <begin position="285"/>
        <end position="304"/>
    </location>
</feature>
<feature type="transmembrane region" description="Helical" evidence="7">
    <location>
        <begin position="165"/>
        <end position="186"/>
    </location>
</feature>
<keyword evidence="3" id="KW-1003">Cell membrane</keyword>
<evidence type="ECO:0000256" key="4">
    <source>
        <dbReference type="ARBA" id="ARBA00022692"/>
    </source>
</evidence>
<name>A0ABS6WHV4_9BIFI</name>